<sequence length="178" mass="19217">MSSRVVLSVTAGLALAGTIAVATPAHASAGCAIAPYGLIGARWAELGGEHGKLGCPTTRETDIYMNGVGWAGRRQSFVHGQMAWSPKNGSKLVVAAYSRNGYAYFDWKATDRNWDKFLVRWTSPADPQGRQEDFVGGNRGKAWTRQRTNGGYRWTLKGCDTGVVGSKCQRSWTVSVTG</sequence>
<accession>A0A1G9NM45</accession>
<evidence type="ECO:0000313" key="2">
    <source>
        <dbReference type="EMBL" id="SDL87055.1"/>
    </source>
</evidence>
<keyword evidence="3" id="KW-1185">Reference proteome</keyword>
<feature type="signal peptide" evidence="1">
    <location>
        <begin position="1"/>
        <end position="27"/>
    </location>
</feature>
<organism evidence="2 3">
    <name type="scientific">Nonomuraea maritima</name>
    <dbReference type="NCBI Taxonomy" id="683260"/>
    <lineage>
        <taxon>Bacteria</taxon>
        <taxon>Bacillati</taxon>
        <taxon>Actinomycetota</taxon>
        <taxon>Actinomycetes</taxon>
        <taxon>Streptosporangiales</taxon>
        <taxon>Streptosporangiaceae</taxon>
        <taxon>Nonomuraea</taxon>
    </lineage>
</organism>
<dbReference type="Proteomes" id="UP000198683">
    <property type="component" value="Unassembled WGS sequence"/>
</dbReference>
<evidence type="ECO:0000256" key="1">
    <source>
        <dbReference type="SAM" id="SignalP"/>
    </source>
</evidence>
<dbReference type="EMBL" id="FNFB01000031">
    <property type="protein sequence ID" value="SDL87055.1"/>
    <property type="molecule type" value="Genomic_DNA"/>
</dbReference>
<dbReference type="AlphaFoldDB" id="A0A1G9NM45"/>
<dbReference type="PROSITE" id="PS51257">
    <property type="entry name" value="PROKAR_LIPOPROTEIN"/>
    <property type="match status" value="1"/>
</dbReference>
<dbReference type="RefSeq" id="WP_143022324.1">
    <property type="nucleotide sequence ID" value="NZ_FNFB01000031.1"/>
</dbReference>
<dbReference type="OrthoDB" id="3529763at2"/>
<keyword evidence="1" id="KW-0732">Signal</keyword>
<name>A0A1G9NM45_9ACTN</name>
<feature type="chain" id="PRO_5011501310" evidence="1">
    <location>
        <begin position="28"/>
        <end position="178"/>
    </location>
</feature>
<protein>
    <submittedName>
        <fullName evidence="2">LGFP repeat-containing protein</fullName>
    </submittedName>
</protein>
<gene>
    <name evidence="2" type="ORF">SAMN05421874_13142</name>
</gene>
<reference evidence="2 3" key="1">
    <citation type="submission" date="2016-10" db="EMBL/GenBank/DDBJ databases">
        <authorList>
            <person name="de Groot N.N."/>
        </authorList>
    </citation>
    <scope>NUCLEOTIDE SEQUENCE [LARGE SCALE GENOMIC DNA]</scope>
    <source>
        <strain evidence="2 3">CGMCC 4.5681</strain>
    </source>
</reference>
<proteinExistence type="predicted"/>
<dbReference type="STRING" id="683260.SAMN05421874_13142"/>
<dbReference type="Pfam" id="PF08310">
    <property type="entry name" value="LGFP"/>
    <property type="match status" value="1"/>
</dbReference>
<evidence type="ECO:0000313" key="3">
    <source>
        <dbReference type="Proteomes" id="UP000198683"/>
    </source>
</evidence>
<dbReference type="InterPro" id="IPR013207">
    <property type="entry name" value="LGFP"/>
</dbReference>